<dbReference type="OrthoDB" id="199920at2157"/>
<sequence length="255" mass="27709">MSATKPLSRGLEMYQYRLEATVNTNALTRATGALGQFVDAYPLRFEADAIEATITDAAHVIAGGVSIPVEYETDHEAVTIAVEHSAFNRGVIELDDPETQTLTLRDGEDELTVSAASYIDYVPLRDRTSLRDMAAPDEPEYPTTVTAPASRFKAAVGGVAGPSSQPVRLSTTDDWVDVATRVDGDWYTFDLDGTATVDGPDVAACYASDYLTDIAAALSPRAEVTLRFGEDYPLRVETEHMWFVLAPNFKEADSE</sequence>
<dbReference type="RefSeq" id="WP_097382119.1">
    <property type="nucleotide sequence ID" value="NZ_NXNI01000003.1"/>
</dbReference>
<evidence type="ECO:0000313" key="1">
    <source>
        <dbReference type="EMBL" id="PCR88652.1"/>
    </source>
</evidence>
<dbReference type="SUPFAM" id="SSF55979">
    <property type="entry name" value="DNA clamp"/>
    <property type="match status" value="1"/>
</dbReference>
<gene>
    <name evidence="1" type="ORF">CP557_21715</name>
</gene>
<evidence type="ECO:0008006" key="3">
    <source>
        <dbReference type="Google" id="ProtNLM"/>
    </source>
</evidence>
<name>A0A2A5QP95_9EURY</name>
<proteinExistence type="predicted"/>
<dbReference type="AlphaFoldDB" id="A0A2A5QP95"/>
<accession>A0A2A5QP95</accession>
<keyword evidence="2" id="KW-1185">Reference proteome</keyword>
<organism evidence="1 2">
    <name type="scientific">Natrinema ejinorense</name>
    <dbReference type="NCBI Taxonomy" id="373386"/>
    <lineage>
        <taxon>Archaea</taxon>
        <taxon>Methanobacteriati</taxon>
        <taxon>Methanobacteriota</taxon>
        <taxon>Stenosarchaea group</taxon>
        <taxon>Halobacteria</taxon>
        <taxon>Halobacteriales</taxon>
        <taxon>Natrialbaceae</taxon>
        <taxon>Natrinema</taxon>
    </lineage>
</organism>
<dbReference type="EMBL" id="NXNI01000003">
    <property type="protein sequence ID" value="PCR88652.1"/>
    <property type="molecule type" value="Genomic_DNA"/>
</dbReference>
<dbReference type="Gene3D" id="3.70.10.10">
    <property type="match status" value="1"/>
</dbReference>
<dbReference type="InterPro" id="IPR046938">
    <property type="entry name" value="DNA_clamp_sf"/>
</dbReference>
<protein>
    <recommendedName>
        <fullName evidence="3">DNA polymerase sliding clamp</fullName>
    </recommendedName>
</protein>
<reference evidence="1 2" key="1">
    <citation type="submission" date="2017-09" db="EMBL/GenBank/DDBJ databases">
        <title>Genome sequences of Natrinema ejinorence JCM 13890T.</title>
        <authorList>
            <person name="Roh S.W."/>
            <person name="Kim Y.B."/>
            <person name="Kim J.Y."/>
        </authorList>
    </citation>
    <scope>NUCLEOTIDE SEQUENCE [LARGE SCALE GENOMIC DNA]</scope>
    <source>
        <strain evidence="1 2">JCM 13890</strain>
    </source>
</reference>
<evidence type="ECO:0000313" key="2">
    <source>
        <dbReference type="Proteomes" id="UP000219689"/>
    </source>
</evidence>
<comment type="caution">
    <text evidence="1">The sequence shown here is derived from an EMBL/GenBank/DDBJ whole genome shotgun (WGS) entry which is preliminary data.</text>
</comment>
<dbReference type="Proteomes" id="UP000219689">
    <property type="component" value="Unassembled WGS sequence"/>
</dbReference>